<feature type="region of interest" description="Disordered" evidence="1">
    <location>
        <begin position="154"/>
        <end position="179"/>
    </location>
</feature>
<dbReference type="Gene3D" id="1.10.357.40">
    <property type="entry name" value="YbiA-like"/>
    <property type="match status" value="1"/>
</dbReference>
<gene>
    <name evidence="3" type="ORF">EHS25_003011</name>
</gene>
<dbReference type="InterPro" id="IPR037238">
    <property type="entry name" value="YbiA-like_sf"/>
</dbReference>
<dbReference type="AlphaFoldDB" id="A0A427YCJ5"/>
<keyword evidence="4" id="KW-1185">Reference proteome</keyword>
<proteinExistence type="predicted"/>
<name>A0A427YCJ5_9TREE</name>
<evidence type="ECO:0000313" key="3">
    <source>
        <dbReference type="EMBL" id="RSH88783.1"/>
    </source>
</evidence>
<dbReference type="NCBIfam" id="TIGR02464">
    <property type="entry name" value="ribofla_fusion"/>
    <property type="match status" value="1"/>
</dbReference>
<comment type="caution">
    <text evidence="3">The sequence shown here is derived from an EMBL/GenBank/DDBJ whole genome shotgun (WGS) entry which is preliminary data.</text>
</comment>
<reference evidence="3 4" key="1">
    <citation type="submission" date="2018-11" db="EMBL/GenBank/DDBJ databases">
        <title>Genome sequence of Saitozyma podzolica DSM 27192.</title>
        <authorList>
            <person name="Aliyu H."/>
            <person name="Gorte O."/>
            <person name="Ochsenreither K."/>
        </authorList>
    </citation>
    <scope>NUCLEOTIDE SEQUENCE [LARGE SCALE GENOMIC DNA]</scope>
    <source>
        <strain evidence="3 4">DSM 27192</strain>
    </source>
</reference>
<sequence>MATNRSRSPSLQYVLFYDHAIHAGNPFELAVFSQWFPSPFVDPLHPGVIFATAEHYMMYRKALVFDPPVAQHIIDAQHPSRAKELGREIQNFSRLEWQKHADDVVERANYLKFGQNADLKTVLLATGEAIMVEASPVDRIWGIGFSAAEARGKEEQWGANSIDPGQNQTARRARQVASA</sequence>
<evidence type="ECO:0000313" key="4">
    <source>
        <dbReference type="Proteomes" id="UP000279259"/>
    </source>
</evidence>
<accession>A0A427YCJ5</accession>
<dbReference type="Pfam" id="PF08719">
    <property type="entry name" value="NADAR"/>
    <property type="match status" value="1"/>
</dbReference>
<evidence type="ECO:0000259" key="2">
    <source>
        <dbReference type="Pfam" id="PF08719"/>
    </source>
</evidence>
<organism evidence="3 4">
    <name type="scientific">Saitozyma podzolica</name>
    <dbReference type="NCBI Taxonomy" id="1890683"/>
    <lineage>
        <taxon>Eukaryota</taxon>
        <taxon>Fungi</taxon>
        <taxon>Dikarya</taxon>
        <taxon>Basidiomycota</taxon>
        <taxon>Agaricomycotina</taxon>
        <taxon>Tremellomycetes</taxon>
        <taxon>Tremellales</taxon>
        <taxon>Trimorphomycetaceae</taxon>
        <taxon>Saitozyma</taxon>
    </lineage>
</organism>
<dbReference type="SUPFAM" id="SSF143990">
    <property type="entry name" value="YbiA-like"/>
    <property type="match status" value="1"/>
</dbReference>
<evidence type="ECO:0000256" key="1">
    <source>
        <dbReference type="SAM" id="MobiDB-lite"/>
    </source>
</evidence>
<dbReference type="STRING" id="1890683.A0A427YCJ5"/>
<dbReference type="Proteomes" id="UP000279259">
    <property type="component" value="Unassembled WGS sequence"/>
</dbReference>
<dbReference type="CDD" id="cd15457">
    <property type="entry name" value="NADAR"/>
    <property type="match status" value="1"/>
</dbReference>
<dbReference type="EMBL" id="RSCD01000016">
    <property type="protein sequence ID" value="RSH88783.1"/>
    <property type="molecule type" value="Genomic_DNA"/>
</dbReference>
<protein>
    <recommendedName>
        <fullName evidence="2">NADAR domain-containing protein</fullName>
    </recommendedName>
</protein>
<dbReference type="InterPro" id="IPR012816">
    <property type="entry name" value="NADAR"/>
</dbReference>
<feature type="domain" description="NADAR" evidence="2">
    <location>
        <begin position="30"/>
        <end position="161"/>
    </location>
</feature>
<dbReference type="OrthoDB" id="206452at2759"/>